<evidence type="ECO:0000313" key="9">
    <source>
        <dbReference type="Proteomes" id="UP000184212"/>
    </source>
</evidence>
<feature type="domain" description="Multidrug resistance protein MdtA-like barrel-sandwich hybrid" evidence="5">
    <location>
        <begin position="62"/>
        <end position="200"/>
    </location>
</feature>
<dbReference type="GO" id="GO:0030313">
    <property type="term" value="C:cell envelope"/>
    <property type="evidence" value="ECO:0007669"/>
    <property type="project" value="UniProtKB-SubCell"/>
</dbReference>
<dbReference type="Gene3D" id="1.10.287.470">
    <property type="entry name" value="Helix hairpin bin"/>
    <property type="match status" value="1"/>
</dbReference>
<dbReference type="EMBL" id="FQWQ01000001">
    <property type="protein sequence ID" value="SHG64600.1"/>
    <property type="molecule type" value="Genomic_DNA"/>
</dbReference>
<dbReference type="Gene3D" id="2.40.50.100">
    <property type="match status" value="1"/>
</dbReference>
<dbReference type="GO" id="GO:0046677">
    <property type="term" value="P:response to antibiotic"/>
    <property type="evidence" value="ECO:0007669"/>
    <property type="project" value="TreeGrafter"/>
</dbReference>
<feature type="coiled-coil region" evidence="3">
    <location>
        <begin position="95"/>
        <end position="167"/>
    </location>
</feature>
<dbReference type="STRING" id="947013.SAMN04488109_1220"/>
<evidence type="ECO:0000256" key="3">
    <source>
        <dbReference type="SAM" id="Coils"/>
    </source>
</evidence>
<dbReference type="GO" id="GO:0022857">
    <property type="term" value="F:transmembrane transporter activity"/>
    <property type="evidence" value="ECO:0007669"/>
    <property type="project" value="InterPro"/>
</dbReference>
<feature type="domain" description="Multidrug resistance protein MdtA-like C-terminal permuted SH3" evidence="7">
    <location>
        <begin position="297"/>
        <end position="355"/>
    </location>
</feature>
<organism evidence="8 9">
    <name type="scientific">Chryseolinea serpens</name>
    <dbReference type="NCBI Taxonomy" id="947013"/>
    <lineage>
        <taxon>Bacteria</taxon>
        <taxon>Pseudomonadati</taxon>
        <taxon>Bacteroidota</taxon>
        <taxon>Cytophagia</taxon>
        <taxon>Cytophagales</taxon>
        <taxon>Fulvivirgaceae</taxon>
        <taxon>Chryseolinea</taxon>
    </lineage>
</organism>
<dbReference type="AlphaFoldDB" id="A0A1M5LI61"/>
<proteinExistence type="inferred from homology"/>
<dbReference type="PANTHER" id="PTHR30158">
    <property type="entry name" value="ACRA/E-RELATED COMPONENT OF DRUG EFFLUX TRANSPORTER"/>
    <property type="match status" value="1"/>
</dbReference>
<gene>
    <name evidence="8" type="ORF">SAMN04488109_1220</name>
</gene>
<dbReference type="InterPro" id="IPR058624">
    <property type="entry name" value="MdtA-like_HH"/>
</dbReference>
<feature type="domain" description="Multidrug resistance protein MdtA-like beta-barrel" evidence="6">
    <location>
        <begin position="244"/>
        <end position="290"/>
    </location>
</feature>
<evidence type="ECO:0000256" key="2">
    <source>
        <dbReference type="ARBA" id="ARBA00009477"/>
    </source>
</evidence>
<comment type="subcellular location">
    <subcellularLocation>
        <location evidence="1">Cell envelope</location>
    </subcellularLocation>
</comment>
<dbReference type="InterPro" id="IPR058627">
    <property type="entry name" value="MdtA-like_C"/>
</dbReference>
<dbReference type="Pfam" id="PF25944">
    <property type="entry name" value="Beta-barrel_RND"/>
    <property type="match status" value="1"/>
</dbReference>
<dbReference type="InterPro" id="IPR006143">
    <property type="entry name" value="RND_pump_MFP"/>
</dbReference>
<comment type="similarity">
    <text evidence="2">Belongs to the membrane fusion protein (MFP) (TC 8.A.1) family.</text>
</comment>
<dbReference type="SUPFAM" id="SSF111369">
    <property type="entry name" value="HlyD-like secretion proteins"/>
    <property type="match status" value="1"/>
</dbReference>
<evidence type="ECO:0000259" key="4">
    <source>
        <dbReference type="Pfam" id="PF25876"/>
    </source>
</evidence>
<accession>A0A1M5LI61</accession>
<keyword evidence="3" id="KW-0175">Coiled coil</keyword>
<dbReference type="Pfam" id="PF25967">
    <property type="entry name" value="RND-MFP_C"/>
    <property type="match status" value="1"/>
</dbReference>
<evidence type="ECO:0000256" key="1">
    <source>
        <dbReference type="ARBA" id="ARBA00004196"/>
    </source>
</evidence>
<dbReference type="InterPro" id="IPR058626">
    <property type="entry name" value="MdtA-like_b-barrel"/>
</dbReference>
<dbReference type="Pfam" id="PF25876">
    <property type="entry name" value="HH_MFP_RND"/>
    <property type="match status" value="1"/>
</dbReference>
<name>A0A1M5LI61_9BACT</name>
<sequence>MLLNTLQRYTMLSLLLVAAACGKKNQQGQQGPPAVNVVVKPSTTTDAIYYEEYPAVVRALNETELRAQVNGYITAIHFTEGSKVHKGQKLYSIDQQQYEATYEQAQANLKVQEANLDKAQKDVERYRELNKSDAIAKQQVDYAEATYAAAQRQVDAAKAAMRSVQTNVRYSTISAPFDGTIGISNVRLGAAVSAGQTLLNTISSDDPIAADIAVDQREILRFTQLFARKGVKGDSTFRLAVGTDLYPEPGHISVIDRAVDPQTGSIKMRLVFPNHDHLLRSGMSATLRVLASSAKSIVIPYKAVTEQLGEFYVYVLADSNKVTQRKVVLGTQVGKDIVIKSGLSENESVVVEGVQNLREGSVVNTAPPAAAATAKTK</sequence>
<evidence type="ECO:0000313" key="8">
    <source>
        <dbReference type="EMBL" id="SHG64600.1"/>
    </source>
</evidence>
<dbReference type="Pfam" id="PF25917">
    <property type="entry name" value="BSH_RND"/>
    <property type="match status" value="1"/>
</dbReference>
<feature type="domain" description="Multidrug resistance protein MdtA-like alpha-helical hairpin" evidence="4">
    <location>
        <begin position="101"/>
        <end position="171"/>
    </location>
</feature>
<dbReference type="RefSeq" id="WP_073131964.1">
    <property type="nucleotide sequence ID" value="NZ_FQWQ01000001.1"/>
</dbReference>
<evidence type="ECO:0000259" key="6">
    <source>
        <dbReference type="Pfam" id="PF25944"/>
    </source>
</evidence>
<evidence type="ECO:0000259" key="7">
    <source>
        <dbReference type="Pfam" id="PF25967"/>
    </source>
</evidence>
<reference evidence="8 9" key="1">
    <citation type="submission" date="2016-11" db="EMBL/GenBank/DDBJ databases">
        <authorList>
            <person name="Jaros S."/>
            <person name="Januszkiewicz K."/>
            <person name="Wedrychowicz H."/>
        </authorList>
    </citation>
    <scope>NUCLEOTIDE SEQUENCE [LARGE SCALE GENOMIC DNA]</scope>
    <source>
        <strain evidence="8 9">DSM 24574</strain>
    </source>
</reference>
<dbReference type="Proteomes" id="UP000184212">
    <property type="component" value="Unassembled WGS sequence"/>
</dbReference>
<dbReference type="GO" id="GO:0005886">
    <property type="term" value="C:plasma membrane"/>
    <property type="evidence" value="ECO:0007669"/>
    <property type="project" value="TreeGrafter"/>
</dbReference>
<dbReference type="Gene3D" id="2.40.30.170">
    <property type="match status" value="1"/>
</dbReference>
<dbReference type="Gene3D" id="2.40.420.20">
    <property type="match status" value="1"/>
</dbReference>
<protein>
    <submittedName>
        <fullName evidence="8">Membrane fusion protein, multidrug efflux system</fullName>
    </submittedName>
</protein>
<evidence type="ECO:0000259" key="5">
    <source>
        <dbReference type="Pfam" id="PF25917"/>
    </source>
</evidence>
<dbReference type="InterPro" id="IPR058625">
    <property type="entry name" value="MdtA-like_BSH"/>
</dbReference>
<dbReference type="OrthoDB" id="9801814at2"/>
<keyword evidence="9" id="KW-1185">Reference proteome</keyword>
<dbReference type="NCBIfam" id="TIGR01730">
    <property type="entry name" value="RND_mfp"/>
    <property type="match status" value="1"/>
</dbReference>